<organism evidence="4 5">
    <name type="scientific">Carnegiea gigantea</name>
    <dbReference type="NCBI Taxonomy" id="171969"/>
    <lineage>
        <taxon>Eukaryota</taxon>
        <taxon>Viridiplantae</taxon>
        <taxon>Streptophyta</taxon>
        <taxon>Embryophyta</taxon>
        <taxon>Tracheophyta</taxon>
        <taxon>Spermatophyta</taxon>
        <taxon>Magnoliopsida</taxon>
        <taxon>eudicotyledons</taxon>
        <taxon>Gunneridae</taxon>
        <taxon>Pentapetalae</taxon>
        <taxon>Caryophyllales</taxon>
        <taxon>Cactineae</taxon>
        <taxon>Cactaceae</taxon>
        <taxon>Cactoideae</taxon>
        <taxon>Echinocereeae</taxon>
        <taxon>Carnegiea</taxon>
    </lineage>
</organism>
<dbReference type="SUPFAM" id="SSF52540">
    <property type="entry name" value="P-loop containing nucleoside triphosphate hydrolases"/>
    <property type="match status" value="2"/>
</dbReference>
<dbReference type="EMBL" id="JAKOGI010000018">
    <property type="protein sequence ID" value="KAJ8449882.1"/>
    <property type="molecule type" value="Genomic_DNA"/>
</dbReference>
<accession>A0A9Q1KWI5</accession>
<dbReference type="OrthoDB" id="1687976at2759"/>
<evidence type="ECO:0000259" key="3">
    <source>
        <dbReference type="Pfam" id="PF07724"/>
    </source>
</evidence>
<dbReference type="PANTHER" id="PTHR11638:SF18">
    <property type="entry name" value="HEAT SHOCK PROTEIN 104"/>
    <property type="match status" value="1"/>
</dbReference>
<name>A0A9Q1KWI5_9CARY</name>
<keyword evidence="1" id="KW-0547">Nucleotide-binding</keyword>
<dbReference type="Proteomes" id="UP001153076">
    <property type="component" value="Unassembled WGS sequence"/>
</dbReference>
<comment type="caution">
    <text evidence="4">The sequence shown here is derived from an EMBL/GenBank/DDBJ whole genome shotgun (WGS) entry which is preliminary data.</text>
</comment>
<dbReference type="GO" id="GO:0005524">
    <property type="term" value="F:ATP binding"/>
    <property type="evidence" value="ECO:0007669"/>
    <property type="project" value="UniProtKB-KW"/>
</dbReference>
<dbReference type="GO" id="GO:0016887">
    <property type="term" value="F:ATP hydrolysis activity"/>
    <property type="evidence" value="ECO:0007669"/>
    <property type="project" value="InterPro"/>
</dbReference>
<keyword evidence="2" id="KW-0067">ATP-binding</keyword>
<dbReference type="InterPro" id="IPR001270">
    <property type="entry name" value="ClpA/B"/>
</dbReference>
<dbReference type="InterPro" id="IPR027417">
    <property type="entry name" value="P-loop_NTPase"/>
</dbReference>
<keyword evidence="5" id="KW-1185">Reference proteome</keyword>
<dbReference type="InterPro" id="IPR003959">
    <property type="entry name" value="ATPase_AAA_core"/>
</dbReference>
<sequence>MTEAQVILVESETMRTRPMSLDEAVDCAVIHLVKDYGFPIDNVAATLATFHGIRCFKSNILLKDYGFSLDESSVNVAGFHASLCDQVQGTDQQAKLRNTLLLLNESCKLVSNNLRDDVLLERLNEYEFRGCRASIELEEMEKELCICPLMMKDYPTLELEEVEDWFHRLLDKWKQIPLDLLIDKLKWVSAKLVSASSASTPDVVSTIEHVFGKLDELGKHPVFGGILSVTRNHVAQVACTVKKEPGSWLNSFSKPPGFKTAALMKRFAGQKQAVAVVHCGFQRRLLDPLKEHKPLRSFLMVDPSGLYWEEFARYLSQMLFDNTDLSVQFTFNGRHDSLGKLFEDVRRRPYGVVIFEKMERTNDFAVDILNQILRTGYASDEGGTRTDFTKSVILIVLKGLPPSELIPCACRRIIQDKPFKIYLDATSVCSRAPRRCQWVAMSKKVRSDMMSLAREHVIGETWELVDDVAVFGLQTYSCIAHYMRTVLREMAEDFCHKRLILYPSEAALRTMIYCEDTDHVNLPTSVVERPFKQWLEKHIKPVLENLEKNGTINESSVIFVDNFVGTKELAYMIENREDLCRGAVAKKFKNWAADMRHAYEKGKYLEQYIASLIERLHEFSGEIASLSGTCAMHFQEAMQELITINGRALSAALSLKSVKEALCSPVWGTGDVYRASKISKSGQDGSCHRFKSYPGCPEIMESNSEGLEIVTTVGRALLGWGHSECFLLLGLQEDGKKEFINELVKNIADDGVMKIFAVDMSEYSDESSLFRLKNSPLRTFSNGNENWDLAEVVRNHPYSIFYFDKIDKAHITVYRFLLSLLRYRVMVDDKGNEVDFGRTVLIFGSDCGDKHALAILAGHETEVDPTSEAGSGQEKQESRSCQLRFELLCKVDRLVVFNPFAAHQVKCWRSYPVEDLRIRALGRIQYALDCVFSPNFREEICGKTSVKLLAELSMESKTESEVQKHSSSSLPAFLPGPYSSYLSSLPFV</sequence>
<evidence type="ECO:0000313" key="5">
    <source>
        <dbReference type="Proteomes" id="UP001153076"/>
    </source>
</evidence>
<dbReference type="PRINTS" id="PR00300">
    <property type="entry name" value="CLPPROTEASEA"/>
</dbReference>
<proteinExistence type="predicted"/>
<evidence type="ECO:0000256" key="2">
    <source>
        <dbReference type="ARBA" id="ARBA00022840"/>
    </source>
</evidence>
<evidence type="ECO:0000313" key="4">
    <source>
        <dbReference type="EMBL" id="KAJ8449882.1"/>
    </source>
</evidence>
<feature type="domain" description="ATPase AAA-type core" evidence="3">
    <location>
        <begin position="726"/>
        <end position="854"/>
    </location>
</feature>
<dbReference type="InterPro" id="IPR050130">
    <property type="entry name" value="ClpA_ClpB"/>
</dbReference>
<protein>
    <recommendedName>
        <fullName evidence="3">ATPase AAA-type core domain-containing protein</fullName>
    </recommendedName>
</protein>
<reference evidence="4" key="1">
    <citation type="submission" date="2022-04" db="EMBL/GenBank/DDBJ databases">
        <title>Carnegiea gigantea Genome sequencing and assembly v2.</title>
        <authorList>
            <person name="Copetti D."/>
            <person name="Sanderson M.J."/>
            <person name="Burquez A."/>
            <person name="Wojciechowski M.F."/>
        </authorList>
    </citation>
    <scope>NUCLEOTIDE SEQUENCE</scope>
    <source>
        <strain evidence="4">SGP5-SGP5p</strain>
        <tissue evidence="4">Aerial part</tissue>
    </source>
</reference>
<gene>
    <name evidence="4" type="ORF">Cgig2_029244</name>
</gene>
<dbReference type="Pfam" id="PF07724">
    <property type="entry name" value="AAA_2"/>
    <property type="match status" value="1"/>
</dbReference>
<dbReference type="PANTHER" id="PTHR11638">
    <property type="entry name" value="ATP-DEPENDENT CLP PROTEASE"/>
    <property type="match status" value="1"/>
</dbReference>
<dbReference type="GO" id="GO:0005737">
    <property type="term" value="C:cytoplasm"/>
    <property type="evidence" value="ECO:0007669"/>
    <property type="project" value="TreeGrafter"/>
</dbReference>
<dbReference type="Gene3D" id="3.40.50.300">
    <property type="entry name" value="P-loop containing nucleotide triphosphate hydrolases"/>
    <property type="match status" value="2"/>
</dbReference>
<dbReference type="AlphaFoldDB" id="A0A9Q1KWI5"/>
<evidence type="ECO:0000256" key="1">
    <source>
        <dbReference type="ARBA" id="ARBA00022741"/>
    </source>
</evidence>
<dbReference type="GO" id="GO:0034605">
    <property type="term" value="P:cellular response to heat"/>
    <property type="evidence" value="ECO:0007669"/>
    <property type="project" value="TreeGrafter"/>
</dbReference>